<evidence type="ECO:0008006" key="3">
    <source>
        <dbReference type="Google" id="ProtNLM"/>
    </source>
</evidence>
<sequence length="358" mass="39770">MEFFSSLNFTSSNEDARSELAALAGPRRRLVCLTGSGTRPLDMLLSDAKQVIAIDINPVQNELLRLKIAAIQTLDHTELLAYLGILPCHDRLALHARLRSILPPATDAFWTRRQRLIRHGIWYAGRWEKVLRCGALGARAIRGKAIDALFASTSLDEQAATWRDCFDDRIWRGAIRLLGRPWIWTRIIGEPGGAFLPESREVERRLASAFNRASGSFFFRESDFVSLILRGCVSLPSALPLHLLPDNFSRIRKALPRLQVVDGGLTDLPSLGLGEADAFSLSDFGSYCNEAAYRSCWNGVLAVAAANAVFCERVFMNPLVAPSSRIIIDRTLSDRLTRSDRAVIYDIRAGHIARPAGE</sequence>
<dbReference type="AlphaFoldDB" id="K2LRS7"/>
<organism evidence="1 2">
    <name type="scientific">Nitratireductor pacificus pht-3B</name>
    <dbReference type="NCBI Taxonomy" id="391937"/>
    <lineage>
        <taxon>Bacteria</taxon>
        <taxon>Pseudomonadati</taxon>
        <taxon>Pseudomonadota</taxon>
        <taxon>Alphaproteobacteria</taxon>
        <taxon>Hyphomicrobiales</taxon>
        <taxon>Phyllobacteriaceae</taxon>
        <taxon>Nitratireductor</taxon>
    </lineage>
</organism>
<dbReference type="Pfam" id="PF11899">
    <property type="entry name" value="DUF3419"/>
    <property type="match status" value="1"/>
</dbReference>
<dbReference type="OrthoDB" id="7830923at2"/>
<evidence type="ECO:0000313" key="1">
    <source>
        <dbReference type="EMBL" id="EKF20484.1"/>
    </source>
</evidence>
<gene>
    <name evidence="1" type="ORF">NA2_01829</name>
</gene>
<proteinExistence type="predicted"/>
<name>K2LRS7_9HYPH</name>
<dbReference type="RefSeq" id="WP_008593530.1">
    <property type="nucleotide sequence ID" value="NZ_AMRM01000002.1"/>
</dbReference>
<keyword evidence="2" id="KW-1185">Reference proteome</keyword>
<dbReference type="eggNOG" id="COG5379">
    <property type="taxonomic scope" value="Bacteria"/>
</dbReference>
<dbReference type="Proteomes" id="UP000006786">
    <property type="component" value="Unassembled WGS sequence"/>
</dbReference>
<dbReference type="InterPro" id="IPR021829">
    <property type="entry name" value="DUF3419"/>
</dbReference>
<evidence type="ECO:0000313" key="2">
    <source>
        <dbReference type="Proteomes" id="UP000006786"/>
    </source>
</evidence>
<dbReference type="PANTHER" id="PTHR47473:SF1">
    <property type="entry name" value="METHYLTRANSFERASE DOMAIN-CONTAINING PROTEIN"/>
    <property type="match status" value="1"/>
</dbReference>
<protein>
    <recommendedName>
        <fullName evidence="3">S-adenosylmethionine:diacylglycerol 3-amino-3-carboxypropyl transferase</fullName>
    </recommendedName>
</protein>
<dbReference type="EMBL" id="AMRM01000002">
    <property type="protein sequence ID" value="EKF20484.1"/>
    <property type="molecule type" value="Genomic_DNA"/>
</dbReference>
<reference evidence="1 2" key="1">
    <citation type="journal article" date="2012" name="J. Bacteriol.">
        <title>Genome Sequence of Nitratireductor pacificus Type Strain pht-3B.</title>
        <authorList>
            <person name="Lai Q."/>
            <person name="Li G."/>
            <person name="Shao Z."/>
        </authorList>
    </citation>
    <scope>NUCLEOTIDE SEQUENCE [LARGE SCALE GENOMIC DNA]</scope>
    <source>
        <strain evidence="2">pht-3B</strain>
    </source>
</reference>
<dbReference type="STRING" id="391937.NA2_01829"/>
<dbReference type="PATRIC" id="fig|391937.3.peg.380"/>
<accession>K2LRS7</accession>
<comment type="caution">
    <text evidence="1">The sequence shown here is derived from an EMBL/GenBank/DDBJ whole genome shotgun (WGS) entry which is preliminary data.</text>
</comment>
<dbReference type="PANTHER" id="PTHR47473">
    <property type="entry name" value="BTA1P"/>
    <property type="match status" value="1"/>
</dbReference>